<proteinExistence type="inferred from homology"/>
<dbReference type="InterPro" id="IPR001128">
    <property type="entry name" value="Cyt_P450"/>
</dbReference>
<gene>
    <name evidence="8" type="ORF">G7B40_017805</name>
</gene>
<organism evidence="8 9">
    <name type="scientific">Aetokthonos hydrillicola Thurmond2011</name>
    <dbReference type="NCBI Taxonomy" id="2712845"/>
    <lineage>
        <taxon>Bacteria</taxon>
        <taxon>Bacillati</taxon>
        <taxon>Cyanobacteriota</taxon>
        <taxon>Cyanophyceae</taxon>
        <taxon>Nostocales</taxon>
        <taxon>Hapalosiphonaceae</taxon>
        <taxon>Aetokthonos</taxon>
    </lineage>
</organism>
<dbReference type="CDD" id="cd11078">
    <property type="entry name" value="CYP130-like"/>
    <property type="match status" value="1"/>
</dbReference>
<dbReference type="FunFam" id="1.10.630.10:FF:000018">
    <property type="entry name" value="Cytochrome P450 monooxygenase"/>
    <property type="match status" value="1"/>
</dbReference>
<dbReference type="Pfam" id="PF00067">
    <property type="entry name" value="p450"/>
    <property type="match status" value="1"/>
</dbReference>
<dbReference type="SUPFAM" id="SSF48264">
    <property type="entry name" value="Cytochrome P450"/>
    <property type="match status" value="1"/>
</dbReference>
<dbReference type="InterPro" id="IPR017972">
    <property type="entry name" value="Cyt_P450_CS"/>
</dbReference>
<reference evidence="9" key="1">
    <citation type="journal article" date="2021" name="Science">
        <title>Hunting the eagle killer: A cyanobacterial neurotoxin causes vacuolar myelinopathy.</title>
        <authorList>
            <person name="Breinlinger S."/>
            <person name="Phillips T.J."/>
            <person name="Haram B.N."/>
            <person name="Mares J."/>
            <person name="Martinez Yerena J.A."/>
            <person name="Hrouzek P."/>
            <person name="Sobotka R."/>
            <person name="Henderson W.M."/>
            <person name="Schmieder P."/>
            <person name="Williams S.M."/>
            <person name="Lauderdale J.D."/>
            <person name="Wilde H.D."/>
            <person name="Gerrin W."/>
            <person name="Kust A."/>
            <person name="Washington J.W."/>
            <person name="Wagner C."/>
            <person name="Geier B."/>
            <person name="Liebeke M."/>
            <person name="Enke H."/>
            <person name="Niedermeyer T.H.J."/>
            <person name="Wilde S.B."/>
        </authorList>
    </citation>
    <scope>NUCLEOTIDE SEQUENCE [LARGE SCALE GENOMIC DNA]</scope>
    <source>
        <strain evidence="9">Thurmond2011</strain>
    </source>
</reference>
<evidence type="ECO:0000256" key="4">
    <source>
        <dbReference type="ARBA" id="ARBA00023002"/>
    </source>
</evidence>
<accession>A0AAP5I800</accession>
<dbReference type="PRINTS" id="PR00359">
    <property type="entry name" value="BP450"/>
</dbReference>
<keyword evidence="6 7" id="KW-0503">Monooxygenase</keyword>
<keyword evidence="2 7" id="KW-0349">Heme</keyword>
<dbReference type="PANTHER" id="PTHR46696:SF6">
    <property type="entry name" value="P450, PUTATIVE (EUROFUNG)-RELATED"/>
    <property type="match status" value="1"/>
</dbReference>
<evidence type="ECO:0000256" key="5">
    <source>
        <dbReference type="ARBA" id="ARBA00023004"/>
    </source>
</evidence>
<dbReference type="Gene3D" id="1.10.630.10">
    <property type="entry name" value="Cytochrome P450"/>
    <property type="match status" value="1"/>
</dbReference>
<evidence type="ECO:0000256" key="6">
    <source>
        <dbReference type="ARBA" id="ARBA00023033"/>
    </source>
</evidence>
<name>A0AAP5I800_9CYAN</name>
<dbReference type="EMBL" id="JAALHA020000008">
    <property type="protein sequence ID" value="MDR9896399.1"/>
    <property type="molecule type" value="Genomic_DNA"/>
</dbReference>
<evidence type="ECO:0000256" key="7">
    <source>
        <dbReference type="RuleBase" id="RU000461"/>
    </source>
</evidence>
<keyword evidence="4 7" id="KW-0560">Oxidoreductase</keyword>
<dbReference type="GO" id="GO:0005506">
    <property type="term" value="F:iron ion binding"/>
    <property type="evidence" value="ECO:0007669"/>
    <property type="project" value="InterPro"/>
</dbReference>
<keyword evidence="9" id="KW-1185">Reference proteome</keyword>
<keyword evidence="3 7" id="KW-0479">Metal-binding</keyword>
<dbReference type="GO" id="GO:0016705">
    <property type="term" value="F:oxidoreductase activity, acting on paired donors, with incorporation or reduction of molecular oxygen"/>
    <property type="evidence" value="ECO:0007669"/>
    <property type="project" value="InterPro"/>
</dbReference>
<dbReference type="AlphaFoldDB" id="A0AAP5I800"/>
<comment type="caution">
    <text evidence="8">The sequence shown here is derived from an EMBL/GenBank/DDBJ whole genome shotgun (WGS) entry which is preliminary data.</text>
</comment>
<evidence type="ECO:0000313" key="9">
    <source>
        <dbReference type="Proteomes" id="UP000667802"/>
    </source>
</evidence>
<comment type="similarity">
    <text evidence="1 7">Belongs to the cytochrome P450 family.</text>
</comment>
<dbReference type="PROSITE" id="PS00086">
    <property type="entry name" value="CYTOCHROME_P450"/>
    <property type="match status" value="1"/>
</dbReference>
<dbReference type="RefSeq" id="WP_243902141.1">
    <property type="nucleotide sequence ID" value="NZ_CAWQFN010000502.1"/>
</dbReference>
<dbReference type="GO" id="GO:0004497">
    <property type="term" value="F:monooxygenase activity"/>
    <property type="evidence" value="ECO:0007669"/>
    <property type="project" value="UniProtKB-KW"/>
</dbReference>
<dbReference type="GO" id="GO:0020037">
    <property type="term" value="F:heme binding"/>
    <property type="evidence" value="ECO:0007669"/>
    <property type="project" value="InterPro"/>
</dbReference>
<keyword evidence="5 7" id="KW-0408">Iron</keyword>
<evidence type="ECO:0000256" key="1">
    <source>
        <dbReference type="ARBA" id="ARBA00010617"/>
    </source>
</evidence>
<protein>
    <submittedName>
        <fullName evidence="8">Cytochrome P450</fullName>
    </submittedName>
</protein>
<evidence type="ECO:0000313" key="8">
    <source>
        <dbReference type="EMBL" id="MDR9896399.1"/>
    </source>
</evidence>
<dbReference type="PANTHER" id="PTHR46696">
    <property type="entry name" value="P450, PUTATIVE (EUROFUNG)-RELATED"/>
    <property type="match status" value="1"/>
</dbReference>
<sequence length="417" mass="47650">MEQNSIQPENKSCPHLGEKYQPFVNPQLEDPYSFYKLTRQQEPLFYSPLLNSYILTTYDEILKVLKDPAKFSSADTLTPVIESTPETQEILKQGFPQVRDLLNSDGEEHKRLRTPFMKVFAPERLEAMEGSIHTIANRLVDSFVNDGHADIISQFSYPLPLEAILTMYGIGPDRMADLKKWCYDMDEFISTPMTPERQQECARSFVAMQHYVASLIEERRQTPQLDLISEVLSSDLTMIELVSILCGLIQAGHRTTSHLIGNALKHLLEHPQLWRAICDRPSLIPIAIEEILRYDAPVTSMTRTTTEEVELAGVILPKGSRIYLIYGSANRDESKYTDPDILDIERFKDITPNHLSFGHGVHRCIGSNFARREARIALEILSKRLPNLRLCPNQEIVHSPNMISRGYSHLEVEWDVA</sequence>
<dbReference type="Proteomes" id="UP000667802">
    <property type="component" value="Unassembled WGS sequence"/>
</dbReference>
<evidence type="ECO:0000256" key="3">
    <source>
        <dbReference type="ARBA" id="ARBA00022723"/>
    </source>
</evidence>
<dbReference type="InterPro" id="IPR002397">
    <property type="entry name" value="Cyt_P450_B"/>
</dbReference>
<evidence type="ECO:0000256" key="2">
    <source>
        <dbReference type="ARBA" id="ARBA00022617"/>
    </source>
</evidence>
<dbReference type="InterPro" id="IPR036396">
    <property type="entry name" value="Cyt_P450_sf"/>
</dbReference>